<dbReference type="Proteomes" id="UP001375743">
    <property type="component" value="Unassembled WGS sequence"/>
</dbReference>
<dbReference type="PANTHER" id="PTHR43250">
    <property type="entry name" value="EXODEOXYRIBONUCLEASE III"/>
    <property type="match status" value="1"/>
</dbReference>
<comment type="cofactor">
    <cofactor evidence="1">
        <name>Mg(2+)</name>
        <dbReference type="ChEBI" id="CHEBI:18420"/>
    </cofactor>
</comment>
<dbReference type="RefSeq" id="WP_418159571.1">
    <property type="nucleotide sequence ID" value="NZ_JBBLZC010000009.1"/>
</dbReference>
<dbReference type="InterPro" id="IPR037493">
    <property type="entry name" value="ExoIII-like"/>
</dbReference>
<keyword evidence="4 7" id="KW-0378">Hydrolase</keyword>
<dbReference type="InterPro" id="IPR004808">
    <property type="entry name" value="AP_endonuc_1"/>
</dbReference>
<dbReference type="PROSITE" id="PS51435">
    <property type="entry name" value="AP_NUCLEASE_F1_4"/>
    <property type="match status" value="1"/>
</dbReference>
<name>A0ABU8XRE0_9PROT</name>
<dbReference type="InterPro" id="IPR036691">
    <property type="entry name" value="Endo/exonu/phosph_ase_sf"/>
</dbReference>
<evidence type="ECO:0000256" key="3">
    <source>
        <dbReference type="ARBA" id="ARBA00022723"/>
    </source>
</evidence>
<evidence type="ECO:0000313" key="8">
    <source>
        <dbReference type="Proteomes" id="UP001375743"/>
    </source>
</evidence>
<dbReference type="Pfam" id="PF03372">
    <property type="entry name" value="Exo_endo_phos"/>
    <property type="match status" value="1"/>
</dbReference>
<dbReference type="EMBL" id="JBBLZC010000009">
    <property type="protein sequence ID" value="MEK0083727.1"/>
    <property type="molecule type" value="Genomic_DNA"/>
</dbReference>
<comment type="caution">
    <text evidence="7">The sequence shown here is derived from an EMBL/GenBank/DDBJ whole genome shotgun (WGS) entry which is preliminary data.</text>
</comment>
<evidence type="ECO:0000256" key="2">
    <source>
        <dbReference type="ARBA" id="ARBA00007092"/>
    </source>
</evidence>
<dbReference type="PANTHER" id="PTHR43250:SF2">
    <property type="entry name" value="EXODEOXYRIBONUCLEASE III"/>
    <property type="match status" value="1"/>
</dbReference>
<reference evidence="7 8" key="1">
    <citation type="submission" date="2024-01" db="EMBL/GenBank/DDBJ databases">
        <title>Multi-omics insights into the function and evolution of sodium benzoate biodegradation pathways in Benzoatithermus flavus gen. nov., sp. nov. from hot spring.</title>
        <authorList>
            <person name="Hu C.-J."/>
            <person name="Li W.-J."/>
        </authorList>
    </citation>
    <scope>NUCLEOTIDE SEQUENCE [LARGE SCALE GENOMIC DNA]</scope>
    <source>
        <strain evidence="7 8">SYSU G07066</strain>
    </source>
</reference>
<dbReference type="GO" id="GO:0008311">
    <property type="term" value="F:double-stranded DNA 3'-5' DNA exonuclease activity"/>
    <property type="evidence" value="ECO:0007669"/>
    <property type="project" value="UniProtKB-EC"/>
</dbReference>
<dbReference type="Gene3D" id="3.60.10.10">
    <property type="entry name" value="Endonuclease/exonuclease/phosphatase"/>
    <property type="match status" value="1"/>
</dbReference>
<keyword evidence="3" id="KW-0479">Metal-binding</keyword>
<evidence type="ECO:0000256" key="4">
    <source>
        <dbReference type="ARBA" id="ARBA00022801"/>
    </source>
</evidence>
<dbReference type="EC" id="3.1.11.2" evidence="7"/>
<dbReference type="PROSITE" id="PS00726">
    <property type="entry name" value="AP_NUCLEASE_F1_1"/>
    <property type="match status" value="1"/>
</dbReference>
<organism evidence="7 8">
    <name type="scientific">Benzoatithermus flavus</name>
    <dbReference type="NCBI Taxonomy" id="3108223"/>
    <lineage>
        <taxon>Bacteria</taxon>
        <taxon>Pseudomonadati</taxon>
        <taxon>Pseudomonadota</taxon>
        <taxon>Alphaproteobacteria</taxon>
        <taxon>Geminicoccales</taxon>
        <taxon>Geminicoccaceae</taxon>
        <taxon>Benzoatithermus</taxon>
    </lineage>
</organism>
<proteinExistence type="inferred from homology"/>
<dbReference type="SUPFAM" id="SSF56219">
    <property type="entry name" value="DNase I-like"/>
    <property type="match status" value="1"/>
</dbReference>
<sequence length="267" mass="30325">MSLRITTWNANSIRLRESSLKRIVAEIRPDVLCLQEIKVEDDKFPYDLCRELGFPHLHVHGQKAYHGVAVLSKLPLEQCHARKWCGNGDCRHAICTLPGGIELHNFYIPAGGDIPDPEANPKFRHKLDMLEELTGYFGGRKGDGARMVVLGDLNIAPLETDVWSHRQLLDVVSHTPVETEGLIRLQEAYGFVDAVRTVIPPSQKLFTWWSYRNRDWDASDRGRRLDHIWLSPALAPHLVTAEVRRAARGWENPSDHVPVTVELSVRP</sequence>
<evidence type="ECO:0000259" key="6">
    <source>
        <dbReference type="Pfam" id="PF03372"/>
    </source>
</evidence>
<keyword evidence="8" id="KW-1185">Reference proteome</keyword>
<accession>A0ABU8XRE0</accession>
<dbReference type="CDD" id="cd09086">
    <property type="entry name" value="ExoIII-like_AP-endo"/>
    <property type="match status" value="1"/>
</dbReference>
<evidence type="ECO:0000256" key="5">
    <source>
        <dbReference type="ARBA" id="ARBA00022842"/>
    </source>
</evidence>
<evidence type="ECO:0000313" key="7">
    <source>
        <dbReference type="EMBL" id="MEK0083727.1"/>
    </source>
</evidence>
<comment type="similarity">
    <text evidence="2">Belongs to the DNA repair enzymes AP/ExoA family.</text>
</comment>
<dbReference type="InterPro" id="IPR020847">
    <property type="entry name" value="AP_endonuclease_F1_BS"/>
</dbReference>
<keyword evidence="5" id="KW-0460">Magnesium</keyword>
<protein>
    <submittedName>
        <fullName evidence="7">Exodeoxyribonuclease III</fullName>
        <ecNumber evidence="7">3.1.11.2</ecNumber>
    </submittedName>
</protein>
<dbReference type="InterPro" id="IPR005135">
    <property type="entry name" value="Endo/exonuclease/phosphatase"/>
</dbReference>
<evidence type="ECO:0000256" key="1">
    <source>
        <dbReference type="ARBA" id="ARBA00001946"/>
    </source>
</evidence>
<feature type="domain" description="Endonuclease/exonuclease/phosphatase" evidence="6">
    <location>
        <begin position="7"/>
        <end position="256"/>
    </location>
</feature>
<dbReference type="NCBIfam" id="TIGR00633">
    <property type="entry name" value="xth"/>
    <property type="match status" value="1"/>
</dbReference>
<gene>
    <name evidence="7" type="ORF">U1T56_11230</name>
</gene>